<dbReference type="PANTHER" id="PTHR42859">
    <property type="entry name" value="OXIDOREDUCTASE"/>
    <property type="match status" value="1"/>
</dbReference>
<dbReference type="PROSITE" id="PS51379">
    <property type="entry name" value="4FE4S_FER_2"/>
    <property type="match status" value="2"/>
</dbReference>
<feature type="domain" description="4Fe-4S ferredoxin-type" evidence="7">
    <location>
        <begin position="99"/>
        <end position="133"/>
    </location>
</feature>
<dbReference type="Pfam" id="PF13247">
    <property type="entry name" value="Fer4_11"/>
    <property type="match status" value="1"/>
</dbReference>
<keyword evidence="3" id="KW-0479">Metal-binding</keyword>
<dbReference type="SUPFAM" id="SSF54862">
    <property type="entry name" value="4Fe-4S ferredoxins"/>
    <property type="match status" value="1"/>
</dbReference>
<dbReference type="CDD" id="cd10550">
    <property type="entry name" value="DMSOR_beta_like"/>
    <property type="match status" value="1"/>
</dbReference>
<proteinExistence type="predicted"/>
<dbReference type="InterPro" id="IPR006311">
    <property type="entry name" value="TAT_signal"/>
</dbReference>
<reference evidence="8 9" key="1">
    <citation type="submission" date="2019-11" db="EMBL/GenBank/DDBJ databases">
        <title>Comparative genomics of hydrocarbon-degrading Desulfosarcina strains.</title>
        <authorList>
            <person name="Watanabe M."/>
            <person name="Kojima H."/>
            <person name="Fukui M."/>
        </authorList>
    </citation>
    <scope>NUCLEOTIDE SEQUENCE [LARGE SCALE GENOMIC DNA]</scope>
    <source>
        <strain evidence="8 9">PL12</strain>
    </source>
</reference>
<keyword evidence="9" id="KW-1185">Reference proteome</keyword>
<keyword evidence="1" id="KW-0813">Transport</keyword>
<organism evidence="8 9">
    <name type="scientific">Desulfosarcina alkanivorans</name>
    <dbReference type="NCBI Taxonomy" id="571177"/>
    <lineage>
        <taxon>Bacteria</taxon>
        <taxon>Pseudomonadati</taxon>
        <taxon>Thermodesulfobacteriota</taxon>
        <taxon>Desulfobacteria</taxon>
        <taxon>Desulfobacterales</taxon>
        <taxon>Desulfosarcinaceae</taxon>
        <taxon>Desulfosarcina</taxon>
    </lineage>
</organism>
<evidence type="ECO:0000256" key="1">
    <source>
        <dbReference type="ARBA" id="ARBA00022448"/>
    </source>
</evidence>
<dbReference type="InterPro" id="IPR050294">
    <property type="entry name" value="RnfB_subfamily"/>
</dbReference>
<evidence type="ECO:0000256" key="2">
    <source>
        <dbReference type="ARBA" id="ARBA00022485"/>
    </source>
</evidence>
<dbReference type="OrthoDB" id="9789030at2"/>
<dbReference type="EMBL" id="AP021874">
    <property type="protein sequence ID" value="BBO72302.1"/>
    <property type="molecule type" value="Genomic_DNA"/>
</dbReference>
<dbReference type="AlphaFoldDB" id="A0A5K7YR80"/>
<gene>
    <name evidence="8" type="ORF">DSCA_62320</name>
</gene>
<dbReference type="GO" id="GO:0051539">
    <property type="term" value="F:4 iron, 4 sulfur cluster binding"/>
    <property type="evidence" value="ECO:0007669"/>
    <property type="project" value="UniProtKB-KW"/>
</dbReference>
<name>A0A5K7YR80_9BACT</name>
<keyword evidence="2" id="KW-0004">4Fe-4S</keyword>
<evidence type="ECO:0000256" key="5">
    <source>
        <dbReference type="ARBA" id="ARBA00023004"/>
    </source>
</evidence>
<dbReference type="GO" id="GO:0046872">
    <property type="term" value="F:metal ion binding"/>
    <property type="evidence" value="ECO:0007669"/>
    <property type="project" value="UniProtKB-KW"/>
</dbReference>
<protein>
    <recommendedName>
        <fullName evidence="7">4Fe-4S ferredoxin-type domain-containing protein</fullName>
    </recommendedName>
</protein>
<evidence type="ECO:0000313" key="9">
    <source>
        <dbReference type="Proteomes" id="UP000427906"/>
    </source>
</evidence>
<evidence type="ECO:0000259" key="7">
    <source>
        <dbReference type="PROSITE" id="PS51379"/>
    </source>
</evidence>
<keyword evidence="4" id="KW-0249">Electron transport</keyword>
<evidence type="ECO:0000256" key="4">
    <source>
        <dbReference type="ARBA" id="ARBA00022982"/>
    </source>
</evidence>
<evidence type="ECO:0000256" key="6">
    <source>
        <dbReference type="ARBA" id="ARBA00023014"/>
    </source>
</evidence>
<evidence type="ECO:0000256" key="3">
    <source>
        <dbReference type="ARBA" id="ARBA00022723"/>
    </source>
</evidence>
<sequence>MTEKEEHRSQRVLGKKTSRRAFLKSVGTAAAGAAVAAATVGAGSTSAKAASEPAVKPSMRYLFAERQNCVGCRACEYACSLHHEGVVWPAKSRIHVYKHKGVVDVPVICWHCDDAPCIKACPTTPKAIVKDPKTNGIKLDETLCLGAKCNKCIEACPSGFIRRDEEKGMPLMCDLCDGDPECVKACEAQAGNPVGPCLMAGKLGFGVNQAYRNVTPEEAGEDLLTNMFYPNENGERRP</sequence>
<accession>A0A5K7YR80</accession>
<keyword evidence="5" id="KW-0408">Iron</keyword>
<evidence type="ECO:0000313" key="8">
    <source>
        <dbReference type="EMBL" id="BBO72302.1"/>
    </source>
</evidence>
<dbReference type="Proteomes" id="UP000427906">
    <property type="component" value="Chromosome"/>
</dbReference>
<feature type="domain" description="4Fe-4S ferredoxin-type" evidence="7">
    <location>
        <begin position="135"/>
        <end position="166"/>
    </location>
</feature>
<dbReference type="Gene3D" id="3.30.70.20">
    <property type="match status" value="2"/>
</dbReference>
<dbReference type="PANTHER" id="PTHR42859:SF10">
    <property type="entry name" value="DIMETHYLSULFOXIDE REDUCTASE CHAIN B"/>
    <property type="match status" value="1"/>
</dbReference>
<keyword evidence="6" id="KW-0411">Iron-sulfur</keyword>
<dbReference type="PROSITE" id="PS51318">
    <property type="entry name" value="TAT"/>
    <property type="match status" value="1"/>
</dbReference>
<dbReference type="RefSeq" id="WP_155320019.1">
    <property type="nucleotide sequence ID" value="NZ_AP021874.1"/>
</dbReference>
<dbReference type="KEGG" id="dalk:DSCA_62320"/>
<dbReference type="InterPro" id="IPR017896">
    <property type="entry name" value="4Fe4S_Fe-S-bd"/>
</dbReference>